<evidence type="ECO:0000313" key="3">
    <source>
        <dbReference type="Proteomes" id="UP000054709"/>
    </source>
</evidence>
<feature type="signal peptide" evidence="1">
    <location>
        <begin position="1"/>
        <end position="26"/>
    </location>
</feature>
<keyword evidence="3" id="KW-1185">Reference proteome</keyword>
<evidence type="ECO:0000313" key="2">
    <source>
        <dbReference type="EMBL" id="KTD86344.1"/>
    </source>
</evidence>
<dbReference type="EMBL" id="LCZJ02000020">
    <property type="protein sequence ID" value="KTD86344.1"/>
    <property type="molecule type" value="Genomic_DNA"/>
</dbReference>
<reference evidence="2 3" key="1">
    <citation type="journal article" date="2015" name="Int. Biodeterior. Biodegradation">
        <title>Physiological and genetic screening methods for the isolation of methyl tert-butyl ether-degrading bacteria for bioremediation purposes.</title>
        <authorList>
            <person name="Guisado I.M."/>
            <person name="Purswani J."/>
            <person name="Gonzalez Lopez J."/>
            <person name="Pozo C."/>
        </authorList>
    </citation>
    <scope>NUCLEOTIDE SEQUENCE [LARGE SCALE GENOMIC DNA]</scope>
    <source>
        <strain evidence="2 3">SH7</strain>
    </source>
</reference>
<gene>
    <name evidence="2" type="ORF">UQ64_15935</name>
</gene>
<keyword evidence="1" id="KW-0732">Signal</keyword>
<sequence>MKVFKSMPLLLLTVLLLLSTSSGAFAASITELTPSIKAAFDLTSATAEGPARVKLTSLYNDLSTLKLQYDQREEQIRILHYNNEQSLIVVRQQIKGIDLEAVTRLEASVKSCKQRYQPLFDQYSALNKRISIAKSLKNKTLNTVLRAQGDAMKILVQLARQEISDKQNQLSATKKTRIQKIAEARKTLSGIESPQITIKSNKSVITSLNKRASADWTDFKAAIRKQNLTLTTQSLSSLVSGYRQIATHKQKIIELEQTVSLVIANTKKQIS</sequence>
<dbReference type="RefSeq" id="WP_060623841.1">
    <property type="nucleotide sequence ID" value="NZ_LCZJ02000020.1"/>
</dbReference>
<organism evidence="2 3">
    <name type="scientific">Paenibacillus etheri</name>
    <dbReference type="NCBI Taxonomy" id="1306852"/>
    <lineage>
        <taxon>Bacteria</taxon>
        <taxon>Bacillati</taxon>
        <taxon>Bacillota</taxon>
        <taxon>Bacilli</taxon>
        <taxon>Bacillales</taxon>
        <taxon>Paenibacillaceae</taxon>
        <taxon>Paenibacillus</taxon>
    </lineage>
</organism>
<protein>
    <submittedName>
        <fullName evidence="2">Uncharacterized protein</fullName>
    </submittedName>
</protein>
<dbReference type="OrthoDB" id="2679013at2"/>
<comment type="caution">
    <text evidence="2">The sequence shown here is derived from an EMBL/GenBank/DDBJ whole genome shotgun (WGS) entry which is preliminary data.</text>
</comment>
<feature type="chain" id="PRO_5006920265" evidence="1">
    <location>
        <begin position="27"/>
        <end position="271"/>
    </location>
</feature>
<name>A0A0W1AYE8_9BACL</name>
<evidence type="ECO:0000256" key="1">
    <source>
        <dbReference type="SAM" id="SignalP"/>
    </source>
</evidence>
<dbReference type="Proteomes" id="UP000054709">
    <property type="component" value="Unassembled WGS sequence"/>
</dbReference>
<proteinExistence type="predicted"/>
<dbReference type="AlphaFoldDB" id="A0A0W1AYE8"/>
<accession>A0A0W1AYE8</accession>